<dbReference type="VEuPathDB" id="AmoebaDB:DDB_G0274925"/>
<keyword evidence="1" id="KW-0812">Transmembrane</keyword>
<dbReference type="InParanoid" id="Q86HR8"/>
<keyword evidence="1" id="KW-1133">Transmembrane helix</keyword>
<dbReference type="InterPro" id="IPR054484">
    <property type="entry name" value="ComC_SSD"/>
</dbReference>
<dbReference type="PANTHER" id="PTHR31378:SF31">
    <property type="entry name" value="EGF-LIKE DOMAIN-CONTAINING PROTEIN"/>
    <property type="match status" value="1"/>
</dbReference>
<proteinExistence type="predicted"/>
<dbReference type="PROSITE" id="PS01186">
    <property type="entry name" value="EGF_2"/>
    <property type="match status" value="1"/>
</dbReference>
<gene>
    <name evidence="4" type="ORF">DDB_G0274925</name>
</gene>
<keyword evidence="5" id="KW-1185">Reference proteome</keyword>
<sequence length="748" mass="83622">MIVLLNDYFYSKFGDQANLNVFSNDCFEFPPRVSNLTLLSSNSVTLNSNQTIGWEIVIDSGGGIKISYVFIHVISNLDKKGYTFEFYPNSTSWETTIGIALSPETTPSQIFKIYNATIIDERGIRSDHIDSFKVDEIFSNQSPIYPISISPFYLFDLSLFSITVNSPFITESVPPTITLVTLPFENVDDFLQYSIFFQLVSTDNVGILKSHIPQVYLSHSSNYGDLQIFQCNTAINDTSETTCNYYVTCKVEYGYGIQNPVSVLVYGVVDTSFNVASYSSLSESQTFDFNGLSNKKTPSISSWTPLTPYNNKLTIFGRNFPTSGGSAYLYYTDSDIDNLVTLKFIHSSSVMAVLEIGQGLKPFVVYTQNSNNEKSNKVEIHYLGIPTSSSSSSSSSDDDSTLPPVLCFDNCGGTSRGTCIPNVGCNCKSPYSGINCLSETIKIPKPQTNTTSPDSRNEFPISGSDIKLNTIISIVALRELDFQGKQVNIHYFDSWNFTTISQTNFTYRSPILKNNQHVSNISVAMEWHEQSTTITFAKQNLTINPSTLKYYISLDKYPFASSLNTLDLIIKSMFKSSQTDDVCGSKGFSLNDGNDYMTLQIGTYSFEGKFIKKAIINGNRIVTINNKLLNENQLNSNSTITKEKDSSNQLSSFISIEIPHYDSNVLLDPSFSVLLDSNESYKNSENSICTSKKSSKLTTAQIIAIVIVSVVFVIILALFIIVKFSKSDKFLSIRIFYYKLFKRFKKKY</sequence>
<evidence type="ECO:0000259" key="3">
    <source>
        <dbReference type="PROSITE" id="PS01186"/>
    </source>
</evidence>
<dbReference type="InterPro" id="IPR055463">
    <property type="entry name" value="DUF7035"/>
</dbReference>
<protein>
    <recommendedName>
        <fullName evidence="2 3">EGF-like domain-containing protein</fullName>
    </recommendedName>
</protein>
<dbReference type="Proteomes" id="UP000002195">
    <property type="component" value="Unassembled WGS sequence"/>
</dbReference>
<dbReference type="PANTHER" id="PTHR31378">
    <property type="entry name" value="EGF-LIKE DOMAIN-CONTAINING PROTEIN-RELATED-RELATED"/>
    <property type="match status" value="1"/>
</dbReference>
<dbReference type="GeneID" id="8619595"/>
<dbReference type="PaxDb" id="44689-DDB0217550"/>
<dbReference type="PROSITE" id="PS00022">
    <property type="entry name" value="EGF_1"/>
    <property type="match status" value="1"/>
</dbReference>
<dbReference type="RefSeq" id="XP_644166.1">
    <property type="nucleotide sequence ID" value="XM_639074.1"/>
</dbReference>
<dbReference type="FunCoup" id="Q86HR8">
    <property type="interactions" value="877"/>
</dbReference>
<dbReference type="eggNOG" id="ENOG502RAHC">
    <property type="taxonomic scope" value="Eukaryota"/>
</dbReference>
<dbReference type="Pfam" id="PF22933">
    <property type="entry name" value="ComC_SSD"/>
    <property type="match status" value="1"/>
</dbReference>
<feature type="domain" description="EGF-like" evidence="2 3">
    <location>
        <begin position="425"/>
        <end position="436"/>
    </location>
</feature>
<dbReference type="InterPro" id="IPR057709">
    <property type="entry name" value="DUF7949"/>
</dbReference>
<dbReference type="Pfam" id="PF23034">
    <property type="entry name" value="DUF7035"/>
    <property type="match status" value="1"/>
</dbReference>
<dbReference type="AlphaFoldDB" id="Q86HR8"/>
<evidence type="ECO:0000259" key="2">
    <source>
        <dbReference type="PROSITE" id="PS00022"/>
    </source>
</evidence>
<dbReference type="InterPro" id="IPR000742">
    <property type="entry name" value="EGF"/>
</dbReference>
<dbReference type="Pfam" id="PF23033">
    <property type="entry name" value="DUF7034"/>
    <property type="match status" value="1"/>
</dbReference>
<dbReference type="KEGG" id="ddi:DDB_G0274925"/>
<comment type="caution">
    <text evidence="4">The sequence shown here is derived from an EMBL/GenBank/DDBJ whole genome shotgun (WGS) entry which is preliminary data.</text>
</comment>
<evidence type="ECO:0000313" key="5">
    <source>
        <dbReference type="Proteomes" id="UP000002195"/>
    </source>
</evidence>
<dbReference type="Pfam" id="PF25820">
    <property type="entry name" value="DUF7949"/>
    <property type="match status" value="1"/>
</dbReference>
<name>Q86HR8_DICDI</name>
<organism evidence="4 5">
    <name type="scientific">Dictyostelium discoideum</name>
    <name type="common">Social amoeba</name>
    <dbReference type="NCBI Taxonomy" id="44689"/>
    <lineage>
        <taxon>Eukaryota</taxon>
        <taxon>Amoebozoa</taxon>
        <taxon>Evosea</taxon>
        <taxon>Eumycetozoa</taxon>
        <taxon>Dictyostelia</taxon>
        <taxon>Dictyosteliales</taxon>
        <taxon>Dictyosteliaceae</taxon>
        <taxon>Dictyostelium</taxon>
    </lineage>
</organism>
<evidence type="ECO:0000313" key="4">
    <source>
        <dbReference type="EMBL" id="EAL70355.1"/>
    </source>
</evidence>
<dbReference type="InterPro" id="IPR055462">
    <property type="entry name" value="DUF7034"/>
</dbReference>
<dbReference type="SMR" id="Q86HR8"/>
<dbReference type="HOGENOM" id="CLU_004923_0_0_1"/>
<dbReference type="OMA" id="MEWHEQS"/>
<accession>Q555A7</accession>
<accession>Q86HR8</accession>
<reference evidence="4 5" key="1">
    <citation type="journal article" date="2005" name="Nature">
        <title>The genome of the social amoeba Dictyostelium discoideum.</title>
        <authorList>
            <consortium name="The Dictyostelium discoideum Sequencing Consortium"/>
            <person name="Eichinger L."/>
            <person name="Pachebat J.A."/>
            <person name="Glockner G."/>
            <person name="Rajandream M.A."/>
            <person name="Sucgang R."/>
            <person name="Berriman M."/>
            <person name="Song J."/>
            <person name="Olsen R."/>
            <person name="Szafranski K."/>
            <person name="Xu Q."/>
            <person name="Tunggal B."/>
            <person name="Kummerfeld S."/>
            <person name="Madera M."/>
            <person name="Konfortov B.A."/>
            <person name="Rivero F."/>
            <person name="Bankier A.T."/>
            <person name="Lehmann R."/>
            <person name="Hamlin N."/>
            <person name="Davies R."/>
            <person name="Gaudet P."/>
            <person name="Fey P."/>
            <person name="Pilcher K."/>
            <person name="Chen G."/>
            <person name="Saunders D."/>
            <person name="Sodergren E."/>
            <person name="Davis P."/>
            <person name="Kerhornou A."/>
            <person name="Nie X."/>
            <person name="Hall N."/>
            <person name="Anjard C."/>
            <person name="Hemphill L."/>
            <person name="Bason N."/>
            <person name="Farbrother P."/>
            <person name="Desany B."/>
            <person name="Just E."/>
            <person name="Morio T."/>
            <person name="Rost R."/>
            <person name="Churcher C."/>
            <person name="Cooper J."/>
            <person name="Haydock S."/>
            <person name="van Driessche N."/>
            <person name="Cronin A."/>
            <person name="Goodhead I."/>
            <person name="Muzny D."/>
            <person name="Mourier T."/>
            <person name="Pain A."/>
            <person name="Lu M."/>
            <person name="Harper D."/>
            <person name="Lindsay R."/>
            <person name="Hauser H."/>
            <person name="James K."/>
            <person name="Quiles M."/>
            <person name="Madan Babu M."/>
            <person name="Saito T."/>
            <person name="Buchrieser C."/>
            <person name="Wardroper A."/>
            <person name="Felder M."/>
            <person name="Thangavelu M."/>
            <person name="Johnson D."/>
            <person name="Knights A."/>
            <person name="Loulseged H."/>
            <person name="Mungall K."/>
            <person name="Oliver K."/>
            <person name="Price C."/>
            <person name="Quail M.A."/>
            <person name="Urushihara H."/>
            <person name="Hernandez J."/>
            <person name="Rabbinowitsch E."/>
            <person name="Steffen D."/>
            <person name="Sanders M."/>
            <person name="Ma J."/>
            <person name="Kohara Y."/>
            <person name="Sharp S."/>
            <person name="Simmonds M."/>
            <person name="Spiegler S."/>
            <person name="Tivey A."/>
            <person name="Sugano S."/>
            <person name="White B."/>
            <person name="Walker D."/>
            <person name="Woodward J."/>
            <person name="Winckler T."/>
            <person name="Tanaka Y."/>
            <person name="Shaulsky G."/>
            <person name="Schleicher M."/>
            <person name="Weinstock G."/>
            <person name="Rosenthal A."/>
            <person name="Cox E.C."/>
            <person name="Chisholm R.L."/>
            <person name="Gibbs R."/>
            <person name="Loomis W.F."/>
            <person name="Platzer M."/>
            <person name="Kay R.R."/>
            <person name="Williams J."/>
            <person name="Dear P.H."/>
            <person name="Noegel A.A."/>
            <person name="Barrell B."/>
            <person name="Kuspa A."/>
        </authorList>
    </citation>
    <scope>NUCLEOTIDE SEQUENCE [LARGE SCALE GENOMIC DNA]</scope>
    <source>
        <strain evidence="4 5">AX4</strain>
    </source>
</reference>
<dbReference type="EMBL" id="AAFI02000012">
    <property type="protein sequence ID" value="EAL70355.1"/>
    <property type="molecule type" value="Genomic_DNA"/>
</dbReference>
<feature type="transmembrane region" description="Helical" evidence="1">
    <location>
        <begin position="702"/>
        <end position="722"/>
    </location>
</feature>
<evidence type="ECO:0000256" key="1">
    <source>
        <dbReference type="SAM" id="Phobius"/>
    </source>
</evidence>
<keyword evidence="1" id="KW-0472">Membrane</keyword>
<dbReference type="GlyGen" id="Q86HR8">
    <property type="glycosylation" value="1 site"/>
</dbReference>